<accession>A0A918S5T0</accession>
<dbReference type="EMBL" id="BMXA01000012">
    <property type="protein sequence ID" value="GHA22260.1"/>
    <property type="molecule type" value="Genomic_DNA"/>
</dbReference>
<gene>
    <name evidence="1" type="ORF">GCM10008090_35090</name>
</gene>
<proteinExistence type="predicted"/>
<comment type="caution">
    <text evidence="1">The sequence shown here is derived from an EMBL/GenBank/DDBJ whole genome shotgun (WGS) entry which is preliminary data.</text>
</comment>
<dbReference type="RefSeq" id="WP_189403023.1">
    <property type="nucleotide sequence ID" value="NZ_BMXA01000012.1"/>
</dbReference>
<evidence type="ECO:0000313" key="2">
    <source>
        <dbReference type="Proteomes" id="UP000614811"/>
    </source>
</evidence>
<sequence length="220" mass="24915">MKIWRLFQKVDIIGITALSHGAWCSSKTNEFSPDVRVAPLILEWIENGIKDNLVIAELSDIYLCGLGRDLFSKTNVGKKLVDQIEGIGFSKVEFLNSKSSNDLVRSLDLVEESFCELWVSHSCNADLQKSTISSSEGSLILEGVECVDAKYCSRSNEIIYTRKPREKDKGLFVDKEELGANSLFRVREFPNWILCTDMAKEVLTRYKCENINFLEVGETE</sequence>
<reference evidence="1" key="1">
    <citation type="journal article" date="2014" name="Int. J. Syst. Evol. Microbiol.">
        <title>Complete genome sequence of Corynebacterium casei LMG S-19264T (=DSM 44701T), isolated from a smear-ripened cheese.</title>
        <authorList>
            <consortium name="US DOE Joint Genome Institute (JGI-PGF)"/>
            <person name="Walter F."/>
            <person name="Albersmeier A."/>
            <person name="Kalinowski J."/>
            <person name="Ruckert C."/>
        </authorList>
    </citation>
    <scope>NUCLEOTIDE SEQUENCE</scope>
    <source>
        <strain evidence="1">KCTC 12711</strain>
    </source>
</reference>
<name>A0A918S5T0_9GAMM</name>
<evidence type="ECO:0000313" key="1">
    <source>
        <dbReference type="EMBL" id="GHA22260.1"/>
    </source>
</evidence>
<protein>
    <submittedName>
        <fullName evidence="1">Uncharacterized protein</fullName>
    </submittedName>
</protein>
<reference evidence="1" key="2">
    <citation type="submission" date="2020-09" db="EMBL/GenBank/DDBJ databases">
        <authorList>
            <person name="Sun Q."/>
            <person name="Kim S."/>
        </authorList>
    </citation>
    <scope>NUCLEOTIDE SEQUENCE</scope>
    <source>
        <strain evidence="1">KCTC 12711</strain>
    </source>
</reference>
<keyword evidence="2" id="KW-1185">Reference proteome</keyword>
<dbReference type="AlphaFoldDB" id="A0A918S5T0"/>
<organism evidence="1 2">
    <name type="scientific">Arenicella chitinivorans</name>
    <dbReference type="NCBI Taxonomy" id="1329800"/>
    <lineage>
        <taxon>Bacteria</taxon>
        <taxon>Pseudomonadati</taxon>
        <taxon>Pseudomonadota</taxon>
        <taxon>Gammaproteobacteria</taxon>
        <taxon>Arenicellales</taxon>
        <taxon>Arenicellaceae</taxon>
        <taxon>Arenicella</taxon>
    </lineage>
</organism>
<dbReference type="Proteomes" id="UP000614811">
    <property type="component" value="Unassembled WGS sequence"/>
</dbReference>